<evidence type="ECO:0000313" key="2">
    <source>
        <dbReference type="EMBL" id="MXP43362.1"/>
    </source>
</evidence>
<dbReference type="OrthoDB" id="7596012at2"/>
<reference evidence="2 3" key="1">
    <citation type="submission" date="2019-12" db="EMBL/GenBank/DDBJ databases">
        <title>Genomic-based taxomic classification of the family Erythrobacteraceae.</title>
        <authorList>
            <person name="Xu L."/>
        </authorList>
    </citation>
    <scope>NUCLEOTIDE SEQUENCE [LARGE SCALE GENOMIC DNA]</scope>
    <source>
        <strain evidence="2 3">KCTC 42453</strain>
    </source>
</reference>
<protein>
    <recommendedName>
        <fullName evidence="4">Pilus assembly protein PilZ</fullName>
    </recommendedName>
</protein>
<proteinExistence type="predicted"/>
<dbReference type="AlphaFoldDB" id="A0A845B117"/>
<gene>
    <name evidence="2" type="ORF">GRI65_02695</name>
</gene>
<keyword evidence="3" id="KW-1185">Reference proteome</keyword>
<feature type="signal peptide" evidence="1">
    <location>
        <begin position="1"/>
        <end position="21"/>
    </location>
</feature>
<feature type="chain" id="PRO_5032314918" description="Pilus assembly protein PilZ" evidence="1">
    <location>
        <begin position="22"/>
        <end position="185"/>
    </location>
</feature>
<evidence type="ECO:0000313" key="3">
    <source>
        <dbReference type="Proteomes" id="UP000431922"/>
    </source>
</evidence>
<keyword evidence="1" id="KW-0732">Signal</keyword>
<evidence type="ECO:0000256" key="1">
    <source>
        <dbReference type="SAM" id="SignalP"/>
    </source>
</evidence>
<dbReference type="EMBL" id="WTYL01000001">
    <property type="protein sequence ID" value="MXP43362.1"/>
    <property type="molecule type" value="Genomic_DNA"/>
</dbReference>
<name>A0A845B117_9SPHN</name>
<comment type="caution">
    <text evidence="2">The sequence shown here is derived from an EMBL/GenBank/DDBJ whole genome shotgun (WGS) entry which is preliminary data.</text>
</comment>
<organism evidence="2 3">
    <name type="scientific">Allopontixanthobacter sediminis</name>
    <dbReference type="NCBI Taxonomy" id="1689985"/>
    <lineage>
        <taxon>Bacteria</taxon>
        <taxon>Pseudomonadati</taxon>
        <taxon>Pseudomonadota</taxon>
        <taxon>Alphaproteobacteria</taxon>
        <taxon>Sphingomonadales</taxon>
        <taxon>Erythrobacteraceae</taxon>
        <taxon>Allopontixanthobacter</taxon>
    </lineage>
</organism>
<dbReference type="RefSeq" id="WP_160754975.1">
    <property type="nucleotide sequence ID" value="NZ_WTYL01000001.1"/>
</dbReference>
<evidence type="ECO:0008006" key="4">
    <source>
        <dbReference type="Google" id="ProtNLM"/>
    </source>
</evidence>
<dbReference type="Proteomes" id="UP000431922">
    <property type="component" value="Unassembled WGS sequence"/>
</dbReference>
<sequence>MTSLSAFLAPIAMLLPGPGPAADVSWDAALTPQEASAQQRAKLAGSGWLMIEAMEQVAINRQIRIERRITIRISPAAPGDARSLMADLPRGVIPANMVERKFGKCVPISSISGVQPTQDNRLMLYLRDQRIISASLEKACSARDFYSGFYVEKNSDGMLCTGRDKLHSRTGANCEVDRMRQLVAR</sequence>
<accession>A0A845B117</accession>